<sequence length="243" mass="27042">MIEFKNLVKKFGTRTVLNGLSLNIREGEIIFVLGTSGTGKSVLLKNIVGLMTPDEGEIWIDGQEVSKFTEDQYLPIRKKCGMVFQHPALFDSLTIFENVAFSLRRHYQLPETEITEKVKTALKLVHLHGVESKKPAQISYGMQKRVSLARTIALQPKILLFDEPTTGLDPVTTTAVNQLIQDLSRELKTTSVVVSHDMNCALSIADRIVVLDKGQIVALGTPDELKRSEIPLVRDFLAEALTV</sequence>
<dbReference type="Gene3D" id="3.40.50.300">
    <property type="entry name" value="P-loop containing nucleotide triphosphate hydrolases"/>
    <property type="match status" value="1"/>
</dbReference>
<dbReference type="PANTHER" id="PTHR43023">
    <property type="entry name" value="PROTEIN TRIGALACTOSYLDIACYLGLYCEROL 3, CHLOROPLASTIC"/>
    <property type="match status" value="1"/>
</dbReference>
<dbReference type="Pfam" id="PF00005">
    <property type="entry name" value="ABC_tran"/>
    <property type="match status" value="1"/>
</dbReference>
<dbReference type="CDD" id="cd03261">
    <property type="entry name" value="ABC_Org_Solvent_Resistant"/>
    <property type="match status" value="1"/>
</dbReference>
<accession>A0ABT6DDV9</accession>
<proteinExistence type="predicted"/>
<name>A0ABT6DDV9_9BACT</name>
<evidence type="ECO:0000256" key="1">
    <source>
        <dbReference type="ARBA" id="ARBA00022448"/>
    </source>
</evidence>
<dbReference type="PROSITE" id="PS50893">
    <property type="entry name" value="ABC_TRANSPORTER_2"/>
    <property type="match status" value="1"/>
</dbReference>
<dbReference type="SMART" id="SM00382">
    <property type="entry name" value="AAA"/>
    <property type="match status" value="1"/>
</dbReference>
<evidence type="ECO:0000313" key="5">
    <source>
        <dbReference type="EMBL" id="MDG0815024.1"/>
    </source>
</evidence>
<reference evidence="5" key="1">
    <citation type="submission" date="2022-08" db="EMBL/GenBank/DDBJ databases">
        <title>Novel Bdellovibrio Species Isolated from Svalbard: Designation Bdellovibrio svalbardensis.</title>
        <authorList>
            <person name="Mitchell R.J."/>
            <person name="Choi S.Y."/>
        </authorList>
    </citation>
    <scope>NUCLEOTIDE SEQUENCE</scope>
    <source>
        <strain evidence="5">PAP01</strain>
    </source>
</reference>
<gene>
    <name evidence="5" type="ORF">NWE73_01525</name>
</gene>
<dbReference type="InterPro" id="IPR027417">
    <property type="entry name" value="P-loop_NTPase"/>
</dbReference>
<dbReference type="RefSeq" id="WP_277576502.1">
    <property type="nucleotide sequence ID" value="NZ_JANRMI010000001.1"/>
</dbReference>
<dbReference type="SUPFAM" id="SSF52540">
    <property type="entry name" value="P-loop containing nucleoside triphosphate hydrolases"/>
    <property type="match status" value="1"/>
</dbReference>
<keyword evidence="3 5" id="KW-0067">ATP-binding</keyword>
<dbReference type="GO" id="GO:0005524">
    <property type="term" value="F:ATP binding"/>
    <property type="evidence" value="ECO:0007669"/>
    <property type="project" value="UniProtKB-KW"/>
</dbReference>
<dbReference type="InterPro" id="IPR003439">
    <property type="entry name" value="ABC_transporter-like_ATP-bd"/>
</dbReference>
<dbReference type="InterPro" id="IPR003593">
    <property type="entry name" value="AAA+_ATPase"/>
</dbReference>
<keyword evidence="6" id="KW-1185">Reference proteome</keyword>
<dbReference type="PROSITE" id="PS00211">
    <property type="entry name" value="ABC_TRANSPORTER_1"/>
    <property type="match status" value="1"/>
</dbReference>
<dbReference type="EMBL" id="JANRMI010000001">
    <property type="protein sequence ID" value="MDG0815024.1"/>
    <property type="molecule type" value="Genomic_DNA"/>
</dbReference>
<keyword evidence="1" id="KW-0813">Transport</keyword>
<protein>
    <submittedName>
        <fullName evidence="5">ABC transporter ATP-binding protein</fullName>
    </submittedName>
</protein>
<evidence type="ECO:0000256" key="2">
    <source>
        <dbReference type="ARBA" id="ARBA00022741"/>
    </source>
</evidence>
<comment type="caution">
    <text evidence="5">The sequence shown here is derived from an EMBL/GenBank/DDBJ whole genome shotgun (WGS) entry which is preliminary data.</text>
</comment>
<feature type="domain" description="ABC transporter" evidence="4">
    <location>
        <begin position="2"/>
        <end position="238"/>
    </location>
</feature>
<evidence type="ECO:0000256" key="3">
    <source>
        <dbReference type="ARBA" id="ARBA00022840"/>
    </source>
</evidence>
<organism evidence="5 6">
    <name type="scientific">Bdellovibrio svalbardensis</name>
    <dbReference type="NCBI Taxonomy" id="2972972"/>
    <lineage>
        <taxon>Bacteria</taxon>
        <taxon>Pseudomonadati</taxon>
        <taxon>Bdellovibrionota</taxon>
        <taxon>Bdellovibrionia</taxon>
        <taxon>Bdellovibrionales</taxon>
        <taxon>Pseudobdellovibrionaceae</taxon>
        <taxon>Bdellovibrio</taxon>
    </lineage>
</organism>
<keyword evidence="2" id="KW-0547">Nucleotide-binding</keyword>
<dbReference type="PANTHER" id="PTHR43023:SF6">
    <property type="entry name" value="INTERMEMBRANE PHOSPHOLIPID TRANSPORT SYSTEM ATP-BINDING PROTEIN MLAF"/>
    <property type="match status" value="1"/>
</dbReference>
<evidence type="ECO:0000259" key="4">
    <source>
        <dbReference type="PROSITE" id="PS50893"/>
    </source>
</evidence>
<dbReference type="Proteomes" id="UP001152321">
    <property type="component" value="Unassembled WGS sequence"/>
</dbReference>
<evidence type="ECO:0000313" key="6">
    <source>
        <dbReference type="Proteomes" id="UP001152321"/>
    </source>
</evidence>
<dbReference type="InterPro" id="IPR017871">
    <property type="entry name" value="ABC_transporter-like_CS"/>
</dbReference>